<dbReference type="PANTHER" id="PTHR43047:SF72">
    <property type="entry name" value="OSMOSENSING HISTIDINE PROTEIN KINASE SLN1"/>
    <property type="match status" value="1"/>
</dbReference>
<comment type="catalytic activity">
    <reaction evidence="1">
        <text>ATP + protein L-histidine = ADP + protein N-phospho-L-histidine.</text>
        <dbReference type="EC" id="2.7.13.3"/>
    </reaction>
</comment>
<evidence type="ECO:0000256" key="6">
    <source>
        <dbReference type="PROSITE-ProRule" id="PRU00169"/>
    </source>
</evidence>
<dbReference type="Proteomes" id="UP000249354">
    <property type="component" value="Unassembled WGS sequence"/>
</dbReference>
<dbReference type="PRINTS" id="PR00344">
    <property type="entry name" value="BCTRLSENSOR"/>
</dbReference>
<dbReference type="Pfam" id="PF02518">
    <property type="entry name" value="HATPase_c"/>
    <property type="match status" value="1"/>
</dbReference>
<keyword evidence="3" id="KW-0808">Transferase</keyword>
<dbReference type="AlphaFoldDB" id="A0A2W4W925"/>
<dbReference type="GO" id="GO:0009927">
    <property type="term" value="F:histidine phosphotransfer kinase activity"/>
    <property type="evidence" value="ECO:0007669"/>
    <property type="project" value="TreeGrafter"/>
</dbReference>
<dbReference type="Gene3D" id="3.40.50.2300">
    <property type="match status" value="1"/>
</dbReference>
<dbReference type="EC" id="2.7.13.3" evidence="2"/>
<feature type="domain" description="Response regulatory" evidence="7">
    <location>
        <begin position="69"/>
        <end position="185"/>
    </location>
</feature>
<dbReference type="PROSITE" id="PS50110">
    <property type="entry name" value="RESPONSE_REGULATORY"/>
    <property type="match status" value="1"/>
</dbReference>
<dbReference type="SUPFAM" id="SSF55874">
    <property type="entry name" value="ATPase domain of HSP90 chaperone/DNA topoisomerase II/histidine kinase"/>
    <property type="match status" value="1"/>
</dbReference>
<keyword evidence="4 8" id="KW-0418">Kinase</keyword>
<dbReference type="InterPro" id="IPR036890">
    <property type="entry name" value="HATPase_C_sf"/>
</dbReference>
<dbReference type="PANTHER" id="PTHR43047">
    <property type="entry name" value="TWO-COMPONENT HISTIDINE PROTEIN KINASE"/>
    <property type="match status" value="1"/>
</dbReference>
<name>A0A2W4W925_9CYAN</name>
<accession>A0A2W4W925</accession>
<feature type="modified residue" description="4-aspartylphosphate" evidence="6">
    <location>
        <position position="118"/>
    </location>
</feature>
<dbReference type="CDD" id="cd17580">
    <property type="entry name" value="REC_2_DhkD-like"/>
    <property type="match status" value="1"/>
</dbReference>
<reference evidence="9" key="1">
    <citation type="submission" date="2018-04" db="EMBL/GenBank/DDBJ databases">
        <authorList>
            <person name="Cornet L."/>
        </authorList>
    </citation>
    <scope>NUCLEOTIDE SEQUENCE [LARGE SCALE GENOMIC DNA]</scope>
</reference>
<evidence type="ECO:0000256" key="1">
    <source>
        <dbReference type="ARBA" id="ARBA00000085"/>
    </source>
</evidence>
<evidence type="ECO:0000256" key="2">
    <source>
        <dbReference type="ARBA" id="ARBA00012438"/>
    </source>
</evidence>
<dbReference type="InterPro" id="IPR011006">
    <property type="entry name" value="CheY-like_superfamily"/>
</dbReference>
<dbReference type="InterPro" id="IPR004358">
    <property type="entry name" value="Sig_transdc_His_kin-like_C"/>
</dbReference>
<dbReference type="SUPFAM" id="SSF52172">
    <property type="entry name" value="CheY-like"/>
    <property type="match status" value="1"/>
</dbReference>
<dbReference type="GO" id="GO:0000155">
    <property type="term" value="F:phosphorelay sensor kinase activity"/>
    <property type="evidence" value="ECO:0007669"/>
    <property type="project" value="TreeGrafter"/>
</dbReference>
<keyword evidence="6" id="KW-0597">Phosphoprotein</keyword>
<evidence type="ECO:0000313" key="9">
    <source>
        <dbReference type="Proteomes" id="UP000249354"/>
    </source>
</evidence>
<dbReference type="EMBL" id="QBMC01000025">
    <property type="protein sequence ID" value="PZO20871.1"/>
    <property type="molecule type" value="Genomic_DNA"/>
</dbReference>
<sequence>LERSQGGLGIGLTLVLRLVEMHGGNIEARSNGPDEGSEFVVRLPVFVPPPQEPPPKSDGPKATALSGCRILVVDDNRDSVESLEMWLQLKGNDIRTAYDGLEAVEVAAAFLPEVILLDIGLPKLNGYEVARRIRQQPWGRDMMLVALTGWGQDDDRRLSQEAGFNFHFVKPVDLDALEKCLDEEPPPI</sequence>
<dbReference type="InterPro" id="IPR001789">
    <property type="entry name" value="Sig_transdc_resp-reg_receiver"/>
</dbReference>
<dbReference type="InterPro" id="IPR003594">
    <property type="entry name" value="HATPase_dom"/>
</dbReference>
<evidence type="ECO:0000256" key="5">
    <source>
        <dbReference type="ARBA" id="ARBA00023012"/>
    </source>
</evidence>
<dbReference type="Gene3D" id="3.30.565.10">
    <property type="entry name" value="Histidine kinase-like ATPase, C-terminal domain"/>
    <property type="match status" value="1"/>
</dbReference>
<gene>
    <name evidence="8" type="ORF">DCF25_05820</name>
</gene>
<organism evidence="8 9">
    <name type="scientific">Leptolyngbya foveolarum</name>
    <dbReference type="NCBI Taxonomy" id="47253"/>
    <lineage>
        <taxon>Bacteria</taxon>
        <taxon>Bacillati</taxon>
        <taxon>Cyanobacteriota</taxon>
        <taxon>Cyanophyceae</taxon>
        <taxon>Leptolyngbyales</taxon>
        <taxon>Leptolyngbyaceae</taxon>
        <taxon>Leptolyngbya group</taxon>
        <taxon>Leptolyngbya</taxon>
    </lineage>
</organism>
<keyword evidence="5" id="KW-0902">Two-component regulatory system</keyword>
<reference evidence="8 9" key="2">
    <citation type="submission" date="2018-06" db="EMBL/GenBank/DDBJ databases">
        <title>Metagenomic assembly of (sub)arctic Cyanobacteria and their associated microbiome from non-axenic cultures.</title>
        <authorList>
            <person name="Baurain D."/>
        </authorList>
    </citation>
    <scope>NUCLEOTIDE SEQUENCE [LARGE SCALE GENOMIC DNA]</scope>
    <source>
        <strain evidence="8">ULC129bin1</strain>
    </source>
</reference>
<proteinExistence type="predicted"/>
<comment type="caution">
    <text evidence="8">The sequence shown here is derived from an EMBL/GenBank/DDBJ whole genome shotgun (WGS) entry which is preliminary data.</text>
</comment>
<evidence type="ECO:0000256" key="3">
    <source>
        <dbReference type="ARBA" id="ARBA00022679"/>
    </source>
</evidence>
<evidence type="ECO:0000259" key="7">
    <source>
        <dbReference type="PROSITE" id="PS50110"/>
    </source>
</evidence>
<feature type="non-terminal residue" evidence="8">
    <location>
        <position position="1"/>
    </location>
</feature>
<dbReference type="GO" id="GO:0005886">
    <property type="term" value="C:plasma membrane"/>
    <property type="evidence" value="ECO:0007669"/>
    <property type="project" value="TreeGrafter"/>
</dbReference>
<protein>
    <recommendedName>
        <fullName evidence="2">histidine kinase</fullName>
        <ecNumber evidence="2">2.7.13.3</ecNumber>
    </recommendedName>
</protein>
<evidence type="ECO:0000313" key="8">
    <source>
        <dbReference type="EMBL" id="PZO20871.1"/>
    </source>
</evidence>
<dbReference type="SMART" id="SM00448">
    <property type="entry name" value="REC"/>
    <property type="match status" value="1"/>
</dbReference>
<evidence type="ECO:0000256" key="4">
    <source>
        <dbReference type="ARBA" id="ARBA00022777"/>
    </source>
</evidence>
<dbReference type="Pfam" id="PF00072">
    <property type="entry name" value="Response_reg"/>
    <property type="match status" value="1"/>
</dbReference>